<sequence length="149" mass="16398">MTSIPGNDDNSAGSVVIDSDTIIGLIHNDDALHERCTKILKFLKVNNSDIFAPYAIILEAATTLAKDKMVKRPDLAAKLLKIYKNLGSPLEGKNEQTLTGDIYNPKTSKKNSPFDFYVLACARANNIKTVFSFDSFYKKNGLILAEALL</sequence>
<protein>
    <recommendedName>
        <fullName evidence="1">PIN domain-containing protein</fullName>
    </recommendedName>
</protein>
<dbReference type="Pfam" id="PF01850">
    <property type="entry name" value="PIN"/>
    <property type="match status" value="1"/>
</dbReference>
<dbReference type="Proteomes" id="UP000177967">
    <property type="component" value="Unassembled WGS sequence"/>
</dbReference>
<dbReference type="SUPFAM" id="SSF88723">
    <property type="entry name" value="PIN domain-like"/>
    <property type="match status" value="1"/>
</dbReference>
<comment type="caution">
    <text evidence="2">The sequence shown here is derived from an EMBL/GenBank/DDBJ whole genome shotgun (WGS) entry which is preliminary data.</text>
</comment>
<feature type="domain" description="PIN" evidence="1">
    <location>
        <begin position="15"/>
        <end position="135"/>
    </location>
</feature>
<dbReference type="EMBL" id="MHBW01000003">
    <property type="protein sequence ID" value="OGY09959.1"/>
    <property type="molecule type" value="Genomic_DNA"/>
</dbReference>
<evidence type="ECO:0000259" key="1">
    <source>
        <dbReference type="Pfam" id="PF01850"/>
    </source>
</evidence>
<gene>
    <name evidence="2" type="ORF">A2782_04630</name>
</gene>
<accession>A0A1G1V3L1</accession>
<dbReference type="InterPro" id="IPR002716">
    <property type="entry name" value="PIN_dom"/>
</dbReference>
<proteinExistence type="predicted"/>
<dbReference type="Gene3D" id="3.40.50.1010">
    <property type="entry name" value="5'-nuclease"/>
    <property type="match status" value="1"/>
</dbReference>
<reference evidence="2 3" key="1">
    <citation type="journal article" date="2016" name="Nat. Commun.">
        <title>Thousands of microbial genomes shed light on interconnected biogeochemical processes in an aquifer system.</title>
        <authorList>
            <person name="Anantharaman K."/>
            <person name="Brown C.T."/>
            <person name="Hug L.A."/>
            <person name="Sharon I."/>
            <person name="Castelle C.J."/>
            <person name="Probst A.J."/>
            <person name="Thomas B.C."/>
            <person name="Singh A."/>
            <person name="Wilkins M.J."/>
            <person name="Karaoz U."/>
            <person name="Brodie E.L."/>
            <person name="Williams K.H."/>
            <person name="Hubbard S.S."/>
            <person name="Banfield J.F."/>
        </authorList>
    </citation>
    <scope>NUCLEOTIDE SEQUENCE [LARGE SCALE GENOMIC DNA]</scope>
</reference>
<organism evidence="2 3">
    <name type="scientific">Candidatus Blackburnbacteria bacterium RIFCSPHIGHO2_01_FULL_43_15b</name>
    <dbReference type="NCBI Taxonomy" id="1797513"/>
    <lineage>
        <taxon>Bacteria</taxon>
        <taxon>Candidatus Blackburniibacteriota</taxon>
    </lineage>
</organism>
<evidence type="ECO:0000313" key="2">
    <source>
        <dbReference type="EMBL" id="OGY09959.1"/>
    </source>
</evidence>
<dbReference type="AlphaFoldDB" id="A0A1G1V3L1"/>
<evidence type="ECO:0000313" key="3">
    <source>
        <dbReference type="Proteomes" id="UP000177967"/>
    </source>
</evidence>
<dbReference type="InterPro" id="IPR029060">
    <property type="entry name" value="PIN-like_dom_sf"/>
</dbReference>
<name>A0A1G1V3L1_9BACT</name>